<evidence type="ECO:0000313" key="3">
    <source>
        <dbReference type="Proteomes" id="UP000585474"/>
    </source>
</evidence>
<name>A0A7J0GZQ4_9ERIC</name>
<feature type="region of interest" description="Disordered" evidence="1">
    <location>
        <begin position="176"/>
        <end position="195"/>
    </location>
</feature>
<evidence type="ECO:0000313" key="2">
    <source>
        <dbReference type="EMBL" id="GFZ16276.1"/>
    </source>
</evidence>
<sequence length="195" mass="21912">MPRRRIRRARPTRGRDPSKPKHSNRSKTKRQRWRRLHGHRKQPSSVEETTCLAPTTLTSRCSGNHIRNAVGAGKVRAEGQRDTKAGDGNNQASSAEEEMEEWKKRGERRQAGEDDESRGAEEKKRNERKLKRRETWTEGEKKKPCSGNPRVSERGTRFQSSLATLFLASGLSFTSGYTSATEVSPPIVSQASAGN</sequence>
<dbReference type="Proteomes" id="UP000585474">
    <property type="component" value="Unassembled WGS sequence"/>
</dbReference>
<feature type="compositionally biased region" description="Basic residues" evidence="1">
    <location>
        <begin position="20"/>
        <end position="42"/>
    </location>
</feature>
<feature type="compositionally biased region" description="Basic residues" evidence="1">
    <location>
        <begin position="1"/>
        <end position="12"/>
    </location>
</feature>
<keyword evidence="3" id="KW-1185">Reference proteome</keyword>
<protein>
    <submittedName>
        <fullName evidence="2">Uncharacterized protein</fullName>
    </submittedName>
</protein>
<feature type="compositionally biased region" description="Basic and acidic residues" evidence="1">
    <location>
        <begin position="101"/>
        <end position="125"/>
    </location>
</feature>
<dbReference type="EMBL" id="BJWL01000025">
    <property type="protein sequence ID" value="GFZ16276.1"/>
    <property type="molecule type" value="Genomic_DNA"/>
</dbReference>
<accession>A0A7J0GZQ4</accession>
<gene>
    <name evidence="2" type="ORF">Acr_25g0006850</name>
</gene>
<dbReference type="AlphaFoldDB" id="A0A7J0GZQ4"/>
<evidence type="ECO:0000256" key="1">
    <source>
        <dbReference type="SAM" id="MobiDB-lite"/>
    </source>
</evidence>
<proteinExistence type="predicted"/>
<feature type="compositionally biased region" description="Basic and acidic residues" evidence="1">
    <location>
        <begin position="75"/>
        <end position="85"/>
    </location>
</feature>
<organism evidence="2 3">
    <name type="scientific">Actinidia rufa</name>
    <dbReference type="NCBI Taxonomy" id="165716"/>
    <lineage>
        <taxon>Eukaryota</taxon>
        <taxon>Viridiplantae</taxon>
        <taxon>Streptophyta</taxon>
        <taxon>Embryophyta</taxon>
        <taxon>Tracheophyta</taxon>
        <taxon>Spermatophyta</taxon>
        <taxon>Magnoliopsida</taxon>
        <taxon>eudicotyledons</taxon>
        <taxon>Gunneridae</taxon>
        <taxon>Pentapetalae</taxon>
        <taxon>asterids</taxon>
        <taxon>Ericales</taxon>
        <taxon>Actinidiaceae</taxon>
        <taxon>Actinidia</taxon>
    </lineage>
</organism>
<feature type="compositionally biased region" description="Basic and acidic residues" evidence="1">
    <location>
        <begin position="133"/>
        <end position="143"/>
    </location>
</feature>
<feature type="region of interest" description="Disordered" evidence="1">
    <location>
        <begin position="1"/>
        <end position="156"/>
    </location>
</feature>
<comment type="caution">
    <text evidence="2">The sequence shown here is derived from an EMBL/GenBank/DDBJ whole genome shotgun (WGS) entry which is preliminary data.</text>
</comment>
<reference evidence="2 3" key="1">
    <citation type="submission" date="2019-07" db="EMBL/GenBank/DDBJ databases">
        <title>De Novo Assembly of kiwifruit Actinidia rufa.</title>
        <authorList>
            <person name="Sugita-Konishi S."/>
            <person name="Sato K."/>
            <person name="Mori E."/>
            <person name="Abe Y."/>
            <person name="Kisaki G."/>
            <person name="Hamano K."/>
            <person name="Suezawa K."/>
            <person name="Otani M."/>
            <person name="Fukuda T."/>
            <person name="Manabe T."/>
            <person name="Gomi K."/>
            <person name="Tabuchi M."/>
            <person name="Akimitsu K."/>
            <person name="Kataoka I."/>
        </authorList>
    </citation>
    <scope>NUCLEOTIDE SEQUENCE [LARGE SCALE GENOMIC DNA]</scope>
    <source>
        <strain evidence="3">cv. Fuchu</strain>
    </source>
</reference>
<feature type="compositionally biased region" description="Polar residues" evidence="1">
    <location>
        <begin position="43"/>
        <end position="62"/>
    </location>
</feature>